<dbReference type="Proteomes" id="UP000013243">
    <property type="component" value="Plasmid unnamed1"/>
</dbReference>
<sequence length="210" mass="23197">MLLTDLVTPPDTALCTAAEEMVRMASDPFLYNHVSRSYVFGALAARATGTQYDPELFYIAAMLHDLGLTETYMAEDRFEVDAADAAATFLAAQNVEQSRIDRVWDAIALHTTFSIPQKKSPEAALVQIGAGLDVGVIPHDHITPEVMEQVLDAYPRLGFKKAMEQALTRIYKAKPMTAMHNFGADVAHRHVPGFHQPHFCDVLHGADFPE</sequence>
<dbReference type="OrthoDB" id="8478129at2"/>
<name>A0A1B1A800_9RHOB</name>
<dbReference type="RefSeq" id="WP_005676341.1">
    <property type="nucleotide sequence ID" value="NZ_CP015231.1"/>
</dbReference>
<keyword evidence="2" id="KW-0378">Hydrolase</keyword>
<dbReference type="InterPro" id="IPR006674">
    <property type="entry name" value="HD_domain"/>
</dbReference>
<accession>A0A1B1A800</accession>
<proteinExistence type="predicted"/>
<organism evidence="2">
    <name type="scientific">Tritonibacter mobilis F1926</name>
    <dbReference type="NCBI Taxonomy" id="1265309"/>
    <lineage>
        <taxon>Bacteria</taxon>
        <taxon>Pseudomonadati</taxon>
        <taxon>Pseudomonadota</taxon>
        <taxon>Alphaproteobacteria</taxon>
        <taxon>Rhodobacterales</taxon>
        <taxon>Paracoccaceae</taxon>
        <taxon>Tritonibacter</taxon>
    </lineage>
</organism>
<reference evidence="2" key="1">
    <citation type="journal article" date="2016" name="ISME J.">
        <title>Global occurrence and heterogeneity of the Roseobacter-clade species Ruegeria mobilis.</title>
        <authorList>
            <person name="Sonnenschein E."/>
            <person name="Gram L."/>
        </authorList>
    </citation>
    <scope>NUCLEOTIDE SEQUENCE [LARGE SCALE GENOMIC DNA]</scope>
    <source>
        <strain evidence="2">F1926</strain>
        <plasmid evidence="2">unnamed1</plasmid>
    </source>
</reference>
<reference evidence="2" key="2">
    <citation type="submission" date="2016-04" db="EMBL/GenBank/DDBJ databases">
        <authorList>
            <person name="Evans L.H."/>
            <person name="Alamgir A."/>
            <person name="Owens N."/>
            <person name="Weber N.D."/>
            <person name="Virtaneva K."/>
            <person name="Barbian K."/>
            <person name="Babar A."/>
            <person name="Rosenke K."/>
        </authorList>
    </citation>
    <scope>NUCLEOTIDE SEQUENCE</scope>
    <source>
        <strain evidence="2">F1926</strain>
        <plasmid evidence="2">unnamed1</plasmid>
    </source>
</reference>
<dbReference type="Gene3D" id="1.10.3210.10">
    <property type="entry name" value="Hypothetical protein af1432"/>
    <property type="match status" value="1"/>
</dbReference>
<dbReference type="SUPFAM" id="SSF109604">
    <property type="entry name" value="HD-domain/PDEase-like"/>
    <property type="match status" value="1"/>
</dbReference>
<keyword evidence="2" id="KW-0614">Plasmid</keyword>
<dbReference type="KEGG" id="rmb:K529_018215"/>
<gene>
    <name evidence="2" type="ORF">K529_018215</name>
</gene>
<dbReference type="GeneID" id="28251811"/>
<geneLocation type="plasmid" evidence="2">
    <name>unnamed1</name>
</geneLocation>
<evidence type="ECO:0000259" key="1">
    <source>
        <dbReference type="Pfam" id="PF01966"/>
    </source>
</evidence>
<dbReference type="EMBL" id="CP015231">
    <property type="protein sequence ID" value="ANP42699.1"/>
    <property type="molecule type" value="Genomic_DNA"/>
</dbReference>
<dbReference type="PANTHER" id="PTHR35569:SF1">
    <property type="entry name" value="CYANAMIDE HYDRATASE DDI2-RELATED"/>
    <property type="match status" value="1"/>
</dbReference>
<dbReference type="GO" id="GO:0016787">
    <property type="term" value="F:hydrolase activity"/>
    <property type="evidence" value="ECO:0007669"/>
    <property type="project" value="UniProtKB-KW"/>
</dbReference>
<evidence type="ECO:0000313" key="2">
    <source>
        <dbReference type="EMBL" id="ANP42699.1"/>
    </source>
</evidence>
<dbReference type="Pfam" id="PF01966">
    <property type="entry name" value="HD"/>
    <property type="match status" value="1"/>
</dbReference>
<dbReference type="PANTHER" id="PTHR35569">
    <property type="entry name" value="CYANAMIDE HYDRATASE DDI2-RELATED"/>
    <property type="match status" value="1"/>
</dbReference>
<feature type="domain" description="HD" evidence="1">
    <location>
        <begin position="31"/>
        <end position="127"/>
    </location>
</feature>
<dbReference type="AlphaFoldDB" id="A0A1B1A800"/>
<protein>
    <submittedName>
        <fullName evidence="2">Phosphohydrolase</fullName>
    </submittedName>
</protein>